<evidence type="ECO:0000313" key="3">
    <source>
        <dbReference type="Proteomes" id="UP000626844"/>
    </source>
</evidence>
<reference evidence="2" key="1">
    <citation type="submission" date="2020-09" db="EMBL/GenBank/DDBJ databases">
        <title>A novel bacterium of genus Bacillus, isolated from South China Sea.</title>
        <authorList>
            <person name="Huang H."/>
            <person name="Mo K."/>
            <person name="Hu Y."/>
        </authorList>
    </citation>
    <scope>NUCLEOTIDE SEQUENCE</scope>
    <source>
        <strain evidence="2">IB182487</strain>
    </source>
</reference>
<name>A0A926RWK3_9BACI</name>
<dbReference type="RefSeq" id="WP_191155678.1">
    <property type="nucleotide sequence ID" value="NZ_JACXAI010000002.1"/>
</dbReference>
<dbReference type="GO" id="GO:0003677">
    <property type="term" value="F:DNA binding"/>
    <property type="evidence" value="ECO:0007669"/>
    <property type="project" value="InterPro"/>
</dbReference>
<proteinExistence type="predicted"/>
<sequence length="75" mass="8744">MQTRLKEVIEERGIMQKFLVDKTGVTTNTMSGYVTGRQIPSVKNAYRIAKVLGVKVEDIWYDEEFDKELKQSKKF</sequence>
<keyword evidence="3" id="KW-1185">Reference proteome</keyword>
<dbReference type="EMBL" id="JACXAI010000002">
    <property type="protein sequence ID" value="MBD1379247.1"/>
    <property type="molecule type" value="Genomic_DNA"/>
</dbReference>
<dbReference type="SMART" id="SM00530">
    <property type="entry name" value="HTH_XRE"/>
    <property type="match status" value="1"/>
</dbReference>
<dbReference type="CDD" id="cd00093">
    <property type="entry name" value="HTH_XRE"/>
    <property type="match status" value="1"/>
</dbReference>
<dbReference type="AlphaFoldDB" id="A0A926RWK3"/>
<dbReference type="PROSITE" id="PS50943">
    <property type="entry name" value="HTH_CROC1"/>
    <property type="match status" value="1"/>
</dbReference>
<dbReference type="InterPro" id="IPR010982">
    <property type="entry name" value="Lambda_DNA-bd_dom_sf"/>
</dbReference>
<dbReference type="SUPFAM" id="SSF47413">
    <property type="entry name" value="lambda repressor-like DNA-binding domains"/>
    <property type="match status" value="1"/>
</dbReference>
<evidence type="ECO:0000259" key="1">
    <source>
        <dbReference type="PROSITE" id="PS50943"/>
    </source>
</evidence>
<evidence type="ECO:0000313" key="2">
    <source>
        <dbReference type="EMBL" id="MBD1379247.1"/>
    </source>
</evidence>
<dbReference type="InterPro" id="IPR001387">
    <property type="entry name" value="Cro/C1-type_HTH"/>
</dbReference>
<organism evidence="2 3">
    <name type="scientific">Metabacillus arenae</name>
    <dbReference type="NCBI Taxonomy" id="2771434"/>
    <lineage>
        <taxon>Bacteria</taxon>
        <taxon>Bacillati</taxon>
        <taxon>Bacillota</taxon>
        <taxon>Bacilli</taxon>
        <taxon>Bacillales</taxon>
        <taxon>Bacillaceae</taxon>
        <taxon>Metabacillus</taxon>
    </lineage>
</organism>
<protein>
    <submittedName>
        <fullName evidence="2">Helix-turn-helix transcriptional regulator</fullName>
    </submittedName>
</protein>
<accession>A0A926RWK3</accession>
<dbReference type="Proteomes" id="UP000626844">
    <property type="component" value="Unassembled WGS sequence"/>
</dbReference>
<comment type="caution">
    <text evidence="2">The sequence shown here is derived from an EMBL/GenBank/DDBJ whole genome shotgun (WGS) entry which is preliminary data.</text>
</comment>
<dbReference type="Pfam" id="PF01381">
    <property type="entry name" value="HTH_3"/>
    <property type="match status" value="1"/>
</dbReference>
<gene>
    <name evidence="2" type="ORF">IC621_03290</name>
</gene>
<dbReference type="Gene3D" id="1.10.260.40">
    <property type="entry name" value="lambda repressor-like DNA-binding domains"/>
    <property type="match status" value="1"/>
</dbReference>
<feature type="domain" description="HTH cro/C1-type" evidence="1">
    <location>
        <begin position="5"/>
        <end position="59"/>
    </location>
</feature>